<dbReference type="InterPro" id="IPR046124">
    <property type="entry name" value="DUF6121"/>
</dbReference>
<feature type="transmembrane region" description="Helical" evidence="1">
    <location>
        <begin position="53"/>
        <end position="76"/>
    </location>
</feature>
<keyword evidence="3" id="KW-1185">Reference proteome</keyword>
<name>A0A2U1TDW6_9MICO</name>
<evidence type="ECO:0000313" key="3">
    <source>
        <dbReference type="Proteomes" id="UP000244962"/>
    </source>
</evidence>
<feature type="transmembrane region" description="Helical" evidence="1">
    <location>
        <begin position="15"/>
        <end position="41"/>
    </location>
</feature>
<accession>A0A2U1TDW6</accession>
<keyword evidence="1" id="KW-0812">Transmembrane</keyword>
<feature type="transmembrane region" description="Helical" evidence="1">
    <location>
        <begin position="142"/>
        <end position="164"/>
    </location>
</feature>
<evidence type="ECO:0000313" key="2">
    <source>
        <dbReference type="EMBL" id="PWC07088.1"/>
    </source>
</evidence>
<sequence>MSVSPEESENRPTPYSYVLSVFATFTYFALVVCAFGFISLLTDTEVVARPDAGPLVGPAAAAAAVAVVLFALLGAARQYEAAVRRSAEASLGDPVRVPLGRAISTGIFAWAAYVFVGSILYAAAADELFAGMLFAADAILRLYGVAVGVLAVVVYLAFALILAAGGSHPARPLWPWEK</sequence>
<dbReference type="AlphaFoldDB" id="A0A2U1TDW6"/>
<organism evidence="2 3">
    <name type="scientific">Mycetocola zhujimingii</name>
    <dbReference type="NCBI Taxonomy" id="2079792"/>
    <lineage>
        <taxon>Bacteria</taxon>
        <taxon>Bacillati</taxon>
        <taxon>Actinomycetota</taxon>
        <taxon>Actinomycetes</taxon>
        <taxon>Micrococcales</taxon>
        <taxon>Microbacteriaceae</taxon>
        <taxon>Mycetocola</taxon>
    </lineage>
</organism>
<dbReference type="RefSeq" id="WP_146188106.1">
    <property type="nucleotide sequence ID" value="NZ_QEFB01000007.1"/>
</dbReference>
<evidence type="ECO:0000256" key="1">
    <source>
        <dbReference type="SAM" id="Phobius"/>
    </source>
</evidence>
<comment type="caution">
    <text evidence="2">The sequence shown here is derived from an EMBL/GenBank/DDBJ whole genome shotgun (WGS) entry which is preliminary data.</text>
</comment>
<proteinExistence type="predicted"/>
<dbReference type="Proteomes" id="UP000244962">
    <property type="component" value="Unassembled WGS sequence"/>
</dbReference>
<reference evidence="3" key="1">
    <citation type="submission" date="2018-04" db="EMBL/GenBank/DDBJ databases">
        <authorList>
            <person name="Liu S."/>
            <person name="Wang Z."/>
            <person name="Li J."/>
        </authorList>
    </citation>
    <scope>NUCLEOTIDE SEQUENCE [LARGE SCALE GENOMIC DNA]</scope>
    <source>
        <strain evidence="3">622</strain>
    </source>
</reference>
<keyword evidence="1" id="KW-0472">Membrane</keyword>
<dbReference type="Pfam" id="PF19616">
    <property type="entry name" value="DUF6121"/>
    <property type="match status" value="1"/>
</dbReference>
<feature type="transmembrane region" description="Helical" evidence="1">
    <location>
        <begin position="107"/>
        <end position="130"/>
    </location>
</feature>
<gene>
    <name evidence="2" type="ORF">DF223_08965</name>
</gene>
<dbReference type="EMBL" id="QEFB01000007">
    <property type="protein sequence ID" value="PWC07088.1"/>
    <property type="molecule type" value="Genomic_DNA"/>
</dbReference>
<protein>
    <submittedName>
        <fullName evidence="2">Uncharacterized protein</fullName>
    </submittedName>
</protein>
<keyword evidence="1" id="KW-1133">Transmembrane helix</keyword>